<dbReference type="PANTHER" id="PTHR43317:SF1">
    <property type="entry name" value="THERMOSPERMINE SYNTHASE ACAULIS5"/>
    <property type="match status" value="1"/>
</dbReference>
<comment type="caution">
    <text evidence="2">The sequence shown here is derived from an EMBL/GenBank/DDBJ whole genome shotgun (WGS) entry which is preliminary data.</text>
</comment>
<dbReference type="EMBL" id="MIKG01000008">
    <property type="protein sequence ID" value="RAO68771.1"/>
    <property type="molecule type" value="Genomic_DNA"/>
</dbReference>
<dbReference type="Pfam" id="PF01564">
    <property type="entry name" value="Spermine_synth"/>
    <property type="match status" value="1"/>
</dbReference>
<gene>
    <name evidence="2" type="ORF">BHQ10_004783</name>
</gene>
<dbReference type="Proteomes" id="UP000249363">
    <property type="component" value="Unassembled WGS sequence"/>
</dbReference>
<evidence type="ECO:0000256" key="1">
    <source>
        <dbReference type="ARBA" id="ARBA00023115"/>
    </source>
</evidence>
<accession>A0A364KZ55</accession>
<keyword evidence="3" id="KW-1185">Reference proteome</keyword>
<keyword evidence="1" id="KW-0620">Polyamine biosynthesis</keyword>
<dbReference type="PANTHER" id="PTHR43317">
    <property type="entry name" value="THERMOSPERMINE SYNTHASE ACAULIS5"/>
    <property type="match status" value="1"/>
</dbReference>
<reference evidence="2 3" key="1">
    <citation type="journal article" date="2017" name="Biotechnol. Biofuels">
        <title>Differential beta-glucosidase expression as a function of carbon source availability in Talaromyces amestolkiae: a genomic and proteomic approach.</title>
        <authorList>
            <person name="de Eugenio L.I."/>
            <person name="Mendez-Liter J.A."/>
            <person name="Nieto-Dominguez M."/>
            <person name="Alonso L."/>
            <person name="Gil-Munoz J."/>
            <person name="Barriuso J."/>
            <person name="Prieto A."/>
            <person name="Martinez M.J."/>
        </authorList>
    </citation>
    <scope>NUCLEOTIDE SEQUENCE [LARGE SCALE GENOMIC DNA]</scope>
    <source>
        <strain evidence="2 3">CIB</strain>
    </source>
</reference>
<proteinExistence type="predicted"/>
<dbReference type="GeneID" id="63793999"/>
<evidence type="ECO:0000313" key="2">
    <source>
        <dbReference type="EMBL" id="RAO68771.1"/>
    </source>
</evidence>
<dbReference type="STRING" id="1196081.A0A364KZ55"/>
<sequence>MLEAVRLVESVPELPRKEDQDSNALVIGLGIGTTPAALIQHGIETTVVEIDPAVYKFALQYFHFPPNHTAVIDNAILFIETARHESKKYDYIIHDVFTGGVEPVELFTLEFMQGLDALLQDDGVVAINYAGDISLPGAGVVIRTIKAVFPECRIFRENDGSEKPTEESLDFINMVVFCKKSRTPPLTFRQPNENDYLGSQARKSYMYPRREIDSSVFDIVDDSTKTRILEVGKTSILEANHVTNAIGHWTIMRDVLPAKVWENY</sequence>
<protein>
    <recommendedName>
        <fullName evidence="4">PABS domain-containing protein</fullName>
    </recommendedName>
</protein>
<dbReference type="NCBIfam" id="NF037959">
    <property type="entry name" value="MFS_SpdSyn"/>
    <property type="match status" value="1"/>
</dbReference>
<organism evidence="2 3">
    <name type="scientific">Talaromyces amestolkiae</name>
    <dbReference type="NCBI Taxonomy" id="1196081"/>
    <lineage>
        <taxon>Eukaryota</taxon>
        <taxon>Fungi</taxon>
        <taxon>Dikarya</taxon>
        <taxon>Ascomycota</taxon>
        <taxon>Pezizomycotina</taxon>
        <taxon>Eurotiomycetes</taxon>
        <taxon>Eurotiomycetidae</taxon>
        <taxon>Eurotiales</taxon>
        <taxon>Trichocomaceae</taxon>
        <taxon>Talaromyces</taxon>
        <taxon>Talaromyces sect. Talaromyces</taxon>
    </lineage>
</organism>
<dbReference type="AlphaFoldDB" id="A0A364KZ55"/>
<dbReference type="OrthoDB" id="2016285at2759"/>
<dbReference type="RefSeq" id="XP_040733287.1">
    <property type="nucleotide sequence ID" value="XM_040877186.1"/>
</dbReference>
<dbReference type="Gene3D" id="3.40.50.150">
    <property type="entry name" value="Vaccinia Virus protein VP39"/>
    <property type="match status" value="1"/>
</dbReference>
<name>A0A364KZ55_TALAM</name>
<dbReference type="FunFam" id="3.40.50.150:FF:000288">
    <property type="entry name" value="Spermine/spermidine synthase, putative"/>
    <property type="match status" value="1"/>
</dbReference>
<dbReference type="SUPFAM" id="SSF53335">
    <property type="entry name" value="S-adenosyl-L-methionine-dependent methyltransferases"/>
    <property type="match status" value="1"/>
</dbReference>
<evidence type="ECO:0000313" key="3">
    <source>
        <dbReference type="Proteomes" id="UP000249363"/>
    </source>
</evidence>
<dbReference type="InterPro" id="IPR029063">
    <property type="entry name" value="SAM-dependent_MTases_sf"/>
</dbReference>
<evidence type="ECO:0008006" key="4">
    <source>
        <dbReference type="Google" id="ProtNLM"/>
    </source>
</evidence>
<dbReference type="GO" id="GO:0006596">
    <property type="term" value="P:polyamine biosynthetic process"/>
    <property type="evidence" value="ECO:0007669"/>
    <property type="project" value="UniProtKB-KW"/>
</dbReference>